<name>A0ABR7JX22_9FIRM</name>
<comment type="caution">
    <text evidence="1">The sequence shown here is derived from an EMBL/GenBank/DDBJ whole genome shotgun (WGS) entry which is preliminary data.</text>
</comment>
<gene>
    <name evidence="1" type="ORF">H8892_05515</name>
</gene>
<sequence length="146" mass="17451">MVWLNPVDYKKQEYMELRLNAPLGEHIRLDFNPLKITDMSDSSSSWKDWHCYRKPLRVYSPDFDILVSYFNKAYPIIDASDNTERDRFDVCFDNWIKKDDWIKIIHNIEVDLINFSKEEKEFLNTFIAWITDALQHTSVIVVEGNL</sequence>
<keyword evidence="2" id="KW-1185">Reference proteome</keyword>
<accession>A0ABR7JX22</accession>
<dbReference type="RefSeq" id="WP_187002499.1">
    <property type="nucleotide sequence ID" value="NZ_JACRWI010000004.1"/>
</dbReference>
<protein>
    <submittedName>
        <fullName evidence="1">BdrN protein</fullName>
    </submittedName>
</protein>
<organism evidence="1 2">
    <name type="scientific">Veillonella hominis</name>
    <dbReference type="NCBI Taxonomy" id="2764330"/>
    <lineage>
        <taxon>Bacteria</taxon>
        <taxon>Bacillati</taxon>
        <taxon>Bacillota</taxon>
        <taxon>Negativicutes</taxon>
        <taxon>Veillonellales</taxon>
        <taxon>Veillonellaceae</taxon>
        <taxon>Veillonella</taxon>
    </lineage>
</organism>
<dbReference type="EMBL" id="JACRWI010000004">
    <property type="protein sequence ID" value="MBC6001405.1"/>
    <property type="molecule type" value="Genomic_DNA"/>
</dbReference>
<proteinExistence type="predicted"/>
<dbReference type="Proteomes" id="UP000640363">
    <property type="component" value="Unassembled WGS sequence"/>
</dbReference>
<reference evidence="1 2" key="1">
    <citation type="submission" date="2020-08" db="EMBL/GenBank/DDBJ databases">
        <authorList>
            <person name="Liu C."/>
            <person name="Sun Q."/>
        </authorList>
    </citation>
    <scope>NUCLEOTIDE SEQUENCE [LARGE SCALE GENOMIC DNA]</scope>
    <source>
        <strain evidence="1 2">NSJ-78</strain>
    </source>
</reference>
<evidence type="ECO:0000313" key="1">
    <source>
        <dbReference type="EMBL" id="MBC6001405.1"/>
    </source>
</evidence>
<evidence type="ECO:0000313" key="2">
    <source>
        <dbReference type="Proteomes" id="UP000640363"/>
    </source>
</evidence>